<evidence type="ECO:0000313" key="3">
    <source>
        <dbReference type="EMBL" id="MCR1898126.1"/>
    </source>
</evidence>
<protein>
    <recommendedName>
        <fullName evidence="2">UPF0102 protein NSA47_03880</fullName>
    </recommendedName>
</protein>
<dbReference type="NCBIfam" id="TIGR00252">
    <property type="entry name" value="YraN family protein"/>
    <property type="match status" value="1"/>
</dbReference>
<proteinExistence type="inferred from homology"/>
<sequence>MARNIEVGIIGEKEARKFLSKKGYKIIEQNFRCKLGEIDIIAKQEDTIVFVEVKTRKNNLFGTPAQAVNKSKQMKIIKTALYYLKIHNEFSKNIRFDVIEVWFSNGIVQDVNIIPNAFLMT</sequence>
<dbReference type="Proteomes" id="UP001205748">
    <property type="component" value="Unassembled WGS sequence"/>
</dbReference>
<dbReference type="PANTHER" id="PTHR34039:SF1">
    <property type="entry name" value="UPF0102 PROTEIN YRAN"/>
    <property type="match status" value="1"/>
</dbReference>
<dbReference type="SUPFAM" id="SSF52980">
    <property type="entry name" value="Restriction endonuclease-like"/>
    <property type="match status" value="1"/>
</dbReference>
<dbReference type="HAMAP" id="MF_00048">
    <property type="entry name" value="UPF0102"/>
    <property type="match status" value="1"/>
</dbReference>
<keyword evidence="4" id="KW-1185">Reference proteome</keyword>
<dbReference type="NCBIfam" id="NF009154">
    <property type="entry name" value="PRK12497.3-3"/>
    <property type="match status" value="1"/>
</dbReference>
<dbReference type="CDD" id="cd20736">
    <property type="entry name" value="PoNe_Nuclease"/>
    <property type="match status" value="1"/>
</dbReference>
<evidence type="ECO:0000313" key="4">
    <source>
        <dbReference type="Proteomes" id="UP001205748"/>
    </source>
</evidence>
<name>A0AAE3KZ52_9FIRM</name>
<gene>
    <name evidence="3" type="ORF">NSA47_03880</name>
</gene>
<dbReference type="GO" id="GO:0003676">
    <property type="term" value="F:nucleic acid binding"/>
    <property type="evidence" value="ECO:0007669"/>
    <property type="project" value="InterPro"/>
</dbReference>
<evidence type="ECO:0000256" key="1">
    <source>
        <dbReference type="ARBA" id="ARBA00006738"/>
    </source>
</evidence>
<dbReference type="AlphaFoldDB" id="A0AAE3KZ52"/>
<reference evidence="3" key="1">
    <citation type="submission" date="2022-07" db="EMBL/GenBank/DDBJ databases">
        <title>Enhanced cultured diversity of the mouse gut microbiota enables custom-made synthetic communities.</title>
        <authorList>
            <person name="Afrizal A."/>
        </authorList>
    </citation>
    <scope>NUCLEOTIDE SEQUENCE</scope>
    <source>
        <strain evidence="3">DSM 28593</strain>
    </source>
</reference>
<dbReference type="InterPro" id="IPR011856">
    <property type="entry name" value="tRNA_endonuc-like_dom_sf"/>
</dbReference>
<accession>A0AAE3KZ52</accession>
<dbReference type="NCBIfam" id="NF009150">
    <property type="entry name" value="PRK12497.1-3"/>
    <property type="match status" value="1"/>
</dbReference>
<comment type="caution">
    <text evidence="3">The sequence shown here is derived from an EMBL/GenBank/DDBJ whole genome shotgun (WGS) entry which is preliminary data.</text>
</comment>
<dbReference type="Pfam" id="PF02021">
    <property type="entry name" value="UPF0102"/>
    <property type="match status" value="1"/>
</dbReference>
<organism evidence="3 4">
    <name type="scientific">Irregularibacter muris</name>
    <dbReference type="NCBI Taxonomy" id="1796619"/>
    <lineage>
        <taxon>Bacteria</taxon>
        <taxon>Bacillati</taxon>
        <taxon>Bacillota</taxon>
        <taxon>Clostridia</taxon>
        <taxon>Eubacteriales</taxon>
        <taxon>Eubacteriaceae</taxon>
        <taxon>Irregularibacter</taxon>
    </lineage>
</organism>
<dbReference type="PANTHER" id="PTHR34039">
    <property type="entry name" value="UPF0102 PROTEIN YRAN"/>
    <property type="match status" value="1"/>
</dbReference>
<dbReference type="InterPro" id="IPR011335">
    <property type="entry name" value="Restrct_endonuc-II-like"/>
</dbReference>
<dbReference type="RefSeq" id="WP_257529582.1">
    <property type="nucleotide sequence ID" value="NZ_JANKAS010000002.1"/>
</dbReference>
<dbReference type="Gene3D" id="3.40.1350.10">
    <property type="match status" value="1"/>
</dbReference>
<comment type="similarity">
    <text evidence="1 2">Belongs to the UPF0102 family.</text>
</comment>
<dbReference type="InterPro" id="IPR003509">
    <property type="entry name" value="UPF0102_YraN-like"/>
</dbReference>
<evidence type="ECO:0000256" key="2">
    <source>
        <dbReference type="HAMAP-Rule" id="MF_00048"/>
    </source>
</evidence>
<dbReference type="EMBL" id="JANKAS010000002">
    <property type="protein sequence ID" value="MCR1898126.1"/>
    <property type="molecule type" value="Genomic_DNA"/>
</dbReference>